<dbReference type="InterPro" id="IPR029052">
    <property type="entry name" value="Metallo-depent_PP-like"/>
</dbReference>
<dbReference type="AlphaFoldDB" id="A0A9D9N1T1"/>
<comment type="caution">
    <text evidence="2">The sequence shown here is derived from an EMBL/GenBank/DDBJ whole genome shotgun (WGS) entry which is preliminary data.</text>
</comment>
<dbReference type="GO" id="GO:0016787">
    <property type="term" value="F:hydrolase activity"/>
    <property type="evidence" value="ECO:0007669"/>
    <property type="project" value="InterPro"/>
</dbReference>
<protein>
    <submittedName>
        <fullName evidence="2">Metallophosphoesterase</fullName>
    </submittedName>
</protein>
<organism evidence="2 3">
    <name type="scientific">Candidatus Gallitreponema excrementavium</name>
    <dbReference type="NCBI Taxonomy" id="2840840"/>
    <lineage>
        <taxon>Bacteria</taxon>
        <taxon>Pseudomonadati</taxon>
        <taxon>Spirochaetota</taxon>
        <taxon>Spirochaetia</taxon>
        <taxon>Spirochaetales</taxon>
        <taxon>Candidatus Gallitreponema</taxon>
    </lineage>
</organism>
<feature type="domain" description="Serine/threonine specific protein phosphatases" evidence="1">
    <location>
        <begin position="175"/>
        <end position="180"/>
    </location>
</feature>
<dbReference type="Proteomes" id="UP000823638">
    <property type="component" value="Unassembled WGS sequence"/>
</dbReference>
<reference evidence="2" key="1">
    <citation type="submission" date="2020-10" db="EMBL/GenBank/DDBJ databases">
        <authorList>
            <person name="Gilroy R."/>
        </authorList>
    </citation>
    <scope>NUCLEOTIDE SEQUENCE</scope>
    <source>
        <strain evidence="2">10532</strain>
    </source>
</reference>
<evidence type="ECO:0000313" key="2">
    <source>
        <dbReference type="EMBL" id="MBO8457306.1"/>
    </source>
</evidence>
<dbReference type="SUPFAM" id="SSF56300">
    <property type="entry name" value="Metallo-dependent phosphatases"/>
    <property type="match status" value="1"/>
</dbReference>
<reference evidence="2" key="2">
    <citation type="journal article" date="2021" name="PeerJ">
        <title>Extensive microbial diversity within the chicken gut microbiome revealed by metagenomics and culture.</title>
        <authorList>
            <person name="Gilroy R."/>
            <person name="Ravi A."/>
            <person name="Getino M."/>
            <person name="Pursley I."/>
            <person name="Horton D.L."/>
            <person name="Alikhan N.F."/>
            <person name="Baker D."/>
            <person name="Gharbi K."/>
            <person name="Hall N."/>
            <person name="Watson M."/>
            <person name="Adriaenssens E.M."/>
            <person name="Foster-Nyarko E."/>
            <person name="Jarju S."/>
            <person name="Secka A."/>
            <person name="Antonio M."/>
            <person name="Oren A."/>
            <person name="Chaudhuri R.R."/>
            <person name="La Ragione R."/>
            <person name="Hildebrand F."/>
            <person name="Pallen M.J."/>
        </authorList>
    </citation>
    <scope>NUCLEOTIDE SEQUENCE</scope>
    <source>
        <strain evidence="2">10532</strain>
    </source>
</reference>
<sequence length="343" mass="39401">MPELNQFLDILKRHSIPQEENFSRLLGQTIHTLSNEDKKTRPCNKNKKPGGFVDITQKSPAHTIIVPDLHARDAFVFNLLSTPVSLLGLGENNSEENPGNNVLNSLDNSSIKLVFLGDILHSERRGYERWNMAFKEFSNGNILSSYMEEEMIEGLNTMEMLMLLKVSYPENVHILKGNHENILNSSSGGNFSFYKYAAESTMVTDFMYERYSPDLILSYNTMENLFPLALKGNYFLASHAEPMRPYTKRELINSNLNPETIFGLTWTREGESQPDSPDLMLGEFFPDPQKTLYFAGHRTIKQEYILRENSRFIQIHNPDYYQVGVIPKNGLPPVNKLIRRIKQ</sequence>
<dbReference type="PROSITE" id="PS00125">
    <property type="entry name" value="SER_THR_PHOSPHATASE"/>
    <property type="match status" value="1"/>
</dbReference>
<evidence type="ECO:0000313" key="3">
    <source>
        <dbReference type="Proteomes" id="UP000823638"/>
    </source>
</evidence>
<gene>
    <name evidence="2" type="ORF">IAA81_03650</name>
</gene>
<dbReference type="InterPro" id="IPR006186">
    <property type="entry name" value="Ser/Thr-sp_prot-phosphatase"/>
</dbReference>
<dbReference type="Gene3D" id="3.60.21.10">
    <property type="match status" value="1"/>
</dbReference>
<accession>A0A9D9N1T1</accession>
<dbReference type="EMBL" id="JADIMM010000051">
    <property type="protein sequence ID" value="MBO8457306.1"/>
    <property type="molecule type" value="Genomic_DNA"/>
</dbReference>
<name>A0A9D9N1T1_9SPIR</name>
<evidence type="ECO:0000259" key="1">
    <source>
        <dbReference type="PROSITE" id="PS00125"/>
    </source>
</evidence>
<proteinExistence type="predicted"/>